<reference evidence="13" key="1">
    <citation type="submission" date="2020-10" db="EMBL/GenBank/DDBJ databases">
        <authorList>
            <person name="Gilroy R."/>
        </authorList>
    </citation>
    <scope>NUCLEOTIDE SEQUENCE</scope>
    <source>
        <strain evidence="13">CHK178-757</strain>
    </source>
</reference>
<evidence type="ECO:0000256" key="10">
    <source>
        <dbReference type="RuleBase" id="RU003826"/>
    </source>
</evidence>
<dbReference type="AlphaFoldDB" id="A0A9D1F361"/>
<feature type="binding site" evidence="9">
    <location>
        <begin position="187"/>
        <end position="188"/>
    </location>
    <ligand>
        <name>2-[(2R,5Z)-2-carboxy-4-methylthiazol-5(2H)-ylidene]ethyl phosphate</name>
        <dbReference type="ChEBI" id="CHEBI:62899"/>
    </ligand>
</feature>
<dbReference type="GO" id="GO:0005737">
    <property type="term" value="C:cytoplasm"/>
    <property type="evidence" value="ECO:0007669"/>
    <property type="project" value="TreeGrafter"/>
</dbReference>
<dbReference type="SUPFAM" id="SSF51391">
    <property type="entry name" value="Thiamin phosphate synthase"/>
    <property type="match status" value="1"/>
</dbReference>
<feature type="binding site" evidence="9">
    <location>
        <position position="140"/>
    </location>
    <ligand>
        <name>4-amino-2-methyl-5-(diphosphooxymethyl)pyrimidine</name>
        <dbReference type="ChEBI" id="CHEBI:57841"/>
    </ligand>
</feature>
<feature type="binding site" evidence="9">
    <location>
        <position position="73"/>
    </location>
    <ligand>
        <name>Mg(2+)</name>
        <dbReference type="ChEBI" id="CHEBI:18420"/>
    </ligand>
</feature>
<keyword evidence="5 9" id="KW-0784">Thiamine biosynthesis</keyword>
<feature type="binding site" evidence="9">
    <location>
        <position position="92"/>
    </location>
    <ligand>
        <name>Mg(2+)</name>
        <dbReference type="ChEBI" id="CHEBI:18420"/>
    </ligand>
</feature>
<dbReference type="EC" id="2.5.1.3" evidence="9"/>
<feature type="binding site" evidence="9">
    <location>
        <begin position="137"/>
        <end position="139"/>
    </location>
    <ligand>
        <name>2-[(2R,5Z)-2-carboxy-4-methylthiazol-5(2H)-ylidene]ethyl phosphate</name>
        <dbReference type="ChEBI" id="CHEBI:62899"/>
    </ligand>
</feature>
<dbReference type="PANTHER" id="PTHR20857">
    <property type="entry name" value="THIAMINE-PHOSPHATE PYROPHOSPHORYLASE"/>
    <property type="match status" value="1"/>
</dbReference>
<dbReference type="CDD" id="cd00564">
    <property type="entry name" value="TMP_TenI"/>
    <property type="match status" value="1"/>
</dbReference>
<dbReference type="FunFam" id="3.20.20.70:FF:000096">
    <property type="entry name" value="Thiamine-phosphate synthase"/>
    <property type="match status" value="1"/>
</dbReference>
<dbReference type="GO" id="GO:0009228">
    <property type="term" value="P:thiamine biosynthetic process"/>
    <property type="evidence" value="ECO:0007669"/>
    <property type="project" value="UniProtKB-KW"/>
</dbReference>
<accession>A0A9D1F361</accession>
<keyword evidence="4 9" id="KW-0460">Magnesium</keyword>
<comment type="function">
    <text evidence="9">Condenses 4-methyl-5-(beta-hydroxyethyl)thiazole monophosphate (THZ-P) and 2-methyl-4-amino-5-hydroxymethyl pyrimidine pyrophosphate (HMP-PP) to form thiamine monophosphate (TMP).</text>
</comment>
<evidence type="ECO:0000256" key="8">
    <source>
        <dbReference type="ARBA" id="ARBA00047883"/>
    </source>
</evidence>
<dbReference type="NCBIfam" id="TIGR00693">
    <property type="entry name" value="thiE"/>
    <property type="match status" value="1"/>
</dbReference>
<dbReference type="Gene3D" id="3.20.20.70">
    <property type="entry name" value="Aldolase class I"/>
    <property type="match status" value="1"/>
</dbReference>
<evidence type="ECO:0000256" key="5">
    <source>
        <dbReference type="ARBA" id="ARBA00022977"/>
    </source>
</evidence>
<feature type="binding site" evidence="9">
    <location>
        <begin position="40"/>
        <end position="44"/>
    </location>
    <ligand>
        <name>4-amino-2-methyl-5-(diphosphooxymethyl)pyrimidine</name>
        <dbReference type="ChEBI" id="CHEBI:57841"/>
    </ligand>
</feature>
<evidence type="ECO:0000256" key="1">
    <source>
        <dbReference type="ARBA" id="ARBA00005165"/>
    </source>
</evidence>
<evidence type="ECO:0000256" key="2">
    <source>
        <dbReference type="ARBA" id="ARBA00022679"/>
    </source>
</evidence>
<evidence type="ECO:0000256" key="6">
    <source>
        <dbReference type="ARBA" id="ARBA00047334"/>
    </source>
</evidence>
<dbReference type="Proteomes" id="UP000823927">
    <property type="component" value="Unassembled WGS sequence"/>
</dbReference>
<feature type="binding site" evidence="9">
    <location>
        <position position="72"/>
    </location>
    <ligand>
        <name>4-amino-2-methyl-5-(diphosphooxymethyl)pyrimidine</name>
        <dbReference type="ChEBI" id="CHEBI:57841"/>
    </ligand>
</feature>
<sequence length="223" mass="23596">MKIKPELLTLYGVTDRSHLGGRSLLAVVEEILKGGATLIQLREKDMDPEAFLREAVQIKKVTDAYHVPLIINDNIQVCLASGAAGVHVGQSDMAAGQVRRLLGEDKIIGVTAKTVEQAKAAEQAGADYLGCGAVFGSATKLDTKKMSLETLDEICRSVSIPVTAIGGISMDNIRQLQGHLMDGAAVVSALFSAQDPCGAAVALKKEMLDILSKRPEGGVRHGH</sequence>
<dbReference type="InterPro" id="IPR013785">
    <property type="entry name" value="Aldolase_TIM"/>
</dbReference>
<comment type="caution">
    <text evidence="13">The sequence shown here is derived from an EMBL/GenBank/DDBJ whole genome shotgun (WGS) entry which is preliminary data.</text>
</comment>
<gene>
    <name evidence="9 13" type="primary">thiE</name>
    <name evidence="13" type="ORF">IAB46_04205</name>
</gene>
<keyword evidence="2 9" id="KW-0808">Transferase</keyword>
<comment type="catalytic activity">
    <reaction evidence="7 9 10">
        <text>2-(2-carboxy-4-methylthiazol-5-yl)ethyl phosphate + 4-amino-2-methyl-5-(diphosphooxymethyl)pyrimidine + 2 H(+) = thiamine phosphate + CO2 + diphosphate</text>
        <dbReference type="Rhea" id="RHEA:47848"/>
        <dbReference type="ChEBI" id="CHEBI:15378"/>
        <dbReference type="ChEBI" id="CHEBI:16526"/>
        <dbReference type="ChEBI" id="CHEBI:33019"/>
        <dbReference type="ChEBI" id="CHEBI:37575"/>
        <dbReference type="ChEBI" id="CHEBI:57841"/>
        <dbReference type="ChEBI" id="CHEBI:62890"/>
        <dbReference type="EC" id="2.5.1.3"/>
    </reaction>
</comment>
<evidence type="ECO:0000313" key="14">
    <source>
        <dbReference type="Proteomes" id="UP000823927"/>
    </source>
</evidence>
<keyword evidence="3 9" id="KW-0479">Metal-binding</keyword>
<comment type="pathway">
    <text evidence="1 9 11">Cofactor biosynthesis; thiamine diphosphate biosynthesis; thiamine phosphate from 4-amino-2-methyl-5-diphosphomethylpyrimidine and 4-methyl-5-(2-phosphoethyl)-thiazole: step 1/1.</text>
</comment>
<feature type="binding site" evidence="9">
    <location>
        <position position="167"/>
    </location>
    <ligand>
        <name>2-[(2R,5Z)-2-carboxy-4-methylthiazol-5(2H)-ylidene]ethyl phosphate</name>
        <dbReference type="ChEBI" id="CHEBI:62899"/>
    </ligand>
</feature>
<proteinExistence type="inferred from homology"/>
<dbReference type="HAMAP" id="MF_00097">
    <property type="entry name" value="TMP_synthase"/>
    <property type="match status" value="1"/>
</dbReference>
<name>A0A9D1F361_9FIRM</name>
<feature type="domain" description="Thiamine phosphate synthase/TenI" evidence="12">
    <location>
        <begin position="10"/>
        <end position="190"/>
    </location>
</feature>
<dbReference type="Pfam" id="PF02581">
    <property type="entry name" value="TMP-TENI"/>
    <property type="match status" value="1"/>
</dbReference>
<comment type="catalytic activity">
    <reaction evidence="8 9 10">
        <text>2-[(2R,5Z)-2-carboxy-4-methylthiazol-5(2H)-ylidene]ethyl phosphate + 4-amino-2-methyl-5-(diphosphooxymethyl)pyrimidine + 2 H(+) = thiamine phosphate + CO2 + diphosphate</text>
        <dbReference type="Rhea" id="RHEA:47844"/>
        <dbReference type="ChEBI" id="CHEBI:15378"/>
        <dbReference type="ChEBI" id="CHEBI:16526"/>
        <dbReference type="ChEBI" id="CHEBI:33019"/>
        <dbReference type="ChEBI" id="CHEBI:37575"/>
        <dbReference type="ChEBI" id="CHEBI:57841"/>
        <dbReference type="ChEBI" id="CHEBI:62899"/>
        <dbReference type="EC" id="2.5.1.3"/>
    </reaction>
</comment>
<evidence type="ECO:0000256" key="9">
    <source>
        <dbReference type="HAMAP-Rule" id="MF_00097"/>
    </source>
</evidence>
<dbReference type="InterPro" id="IPR034291">
    <property type="entry name" value="TMP_synthase"/>
</dbReference>
<comment type="cofactor">
    <cofactor evidence="9">
        <name>Mg(2+)</name>
        <dbReference type="ChEBI" id="CHEBI:18420"/>
    </cofactor>
    <text evidence="9">Binds 1 Mg(2+) ion per subunit.</text>
</comment>
<evidence type="ECO:0000256" key="3">
    <source>
        <dbReference type="ARBA" id="ARBA00022723"/>
    </source>
</evidence>
<evidence type="ECO:0000313" key="13">
    <source>
        <dbReference type="EMBL" id="HIS46760.1"/>
    </source>
</evidence>
<evidence type="ECO:0000256" key="4">
    <source>
        <dbReference type="ARBA" id="ARBA00022842"/>
    </source>
</evidence>
<feature type="binding site" evidence="9">
    <location>
        <position position="111"/>
    </location>
    <ligand>
        <name>4-amino-2-methyl-5-(diphosphooxymethyl)pyrimidine</name>
        <dbReference type="ChEBI" id="CHEBI:57841"/>
    </ligand>
</feature>
<evidence type="ECO:0000259" key="12">
    <source>
        <dbReference type="Pfam" id="PF02581"/>
    </source>
</evidence>
<organism evidence="13 14">
    <name type="scientific">Candidatus Scybalocola faecigallinarum</name>
    <dbReference type="NCBI Taxonomy" id="2840941"/>
    <lineage>
        <taxon>Bacteria</taxon>
        <taxon>Bacillati</taxon>
        <taxon>Bacillota</taxon>
        <taxon>Clostridia</taxon>
        <taxon>Lachnospirales</taxon>
        <taxon>Lachnospiraceae</taxon>
        <taxon>Lachnospiraceae incertae sedis</taxon>
        <taxon>Candidatus Scybalocola (ex Gilroy et al. 2021)</taxon>
    </lineage>
</organism>
<dbReference type="EMBL" id="DVIT01000015">
    <property type="protein sequence ID" value="HIS46760.1"/>
    <property type="molecule type" value="Genomic_DNA"/>
</dbReference>
<dbReference type="PANTHER" id="PTHR20857:SF15">
    <property type="entry name" value="THIAMINE-PHOSPHATE SYNTHASE"/>
    <property type="match status" value="1"/>
</dbReference>
<comment type="catalytic activity">
    <reaction evidence="6 9 10">
        <text>4-methyl-5-(2-phosphooxyethyl)-thiazole + 4-amino-2-methyl-5-(diphosphooxymethyl)pyrimidine + H(+) = thiamine phosphate + diphosphate</text>
        <dbReference type="Rhea" id="RHEA:22328"/>
        <dbReference type="ChEBI" id="CHEBI:15378"/>
        <dbReference type="ChEBI" id="CHEBI:33019"/>
        <dbReference type="ChEBI" id="CHEBI:37575"/>
        <dbReference type="ChEBI" id="CHEBI:57841"/>
        <dbReference type="ChEBI" id="CHEBI:58296"/>
        <dbReference type="EC" id="2.5.1.3"/>
    </reaction>
</comment>
<dbReference type="GO" id="GO:0000287">
    <property type="term" value="F:magnesium ion binding"/>
    <property type="evidence" value="ECO:0007669"/>
    <property type="project" value="UniProtKB-UniRule"/>
</dbReference>
<comment type="similarity">
    <text evidence="9 10">Belongs to the thiamine-phosphate synthase family.</text>
</comment>
<evidence type="ECO:0000256" key="7">
    <source>
        <dbReference type="ARBA" id="ARBA00047851"/>
    </source>
</evidence>
<evidence type="ECO:0000256" key="11">
    <source>
        <dbReference type="RuleBase" id="RU004253"/>
    </source>
</evidence>
<reference evidence="13" key="2">
    <citation type="journal article" date="2021" name="PeerJ">
        <title>Extensive microbial diversity within the chicken gut microbiome revealed by metagenomics and culture.</title>
        <authorList>
            <person name="Gilroy R."/>
            <person name="Ravi A."/>
            <person name="Getino M."/>
            <person name="Pursley I."/>
            <person name="Horton D.L."/>
            <person name="Alikhan N.F."/>
            <person name="Baker D."/>
            <person name="Gharbi K."/>
            <person name="Hall N."/>
            <person name="Watson M."/>
            <person name="Adriaenssens E.M."/>
            <person name="Foster-Nyarko E."/>
            <person name="Jarju S."/>
            <person name="Secka A."/>
            <person name="Antonio M."/>
            <person name="Oren A."/>
            <person name="Chaudhuri R.R."/>
            <person name="La Ragione R."/>
            <person name="Hildebrand F."/>
            <person name="Pallen M.J."/>
        </authorList>
    </citation>
    <scope>NUCLEOTIDE SEQUENCE</scope>
    <source>
        <strain evidence="13">CHK178-757</strain>
    </source>
</reference>
<dbReference type="InterPro" id="IPR036206">
    <property type="entry name" value="ThiamineP_synth_sf"/>
</dbReference>
<dbReference type="InterPro" id="IPR022998">
    <property type="entry name" value="ThiamineP_synth_TenI"/>
</dbReference>
<protein>
    <recommendedName>
        <fullName evidence="9">Thiamine-phosphate synthase</fullName>
        <shortName evidence="9">TP synthase</shortName>
        <shortName evidence="9">TPS</shortName>
        <ecNumber evidence="9">2.5.1.3</ecNumber>
    </recommendedName>
    <alternativeName>
        <fullName evidence="9">Thiamine-phosphate pyrophosphorylase</fullName>
        <shortName evidence="9">TMP pyrophosphorylase</shortName>
        <shortName evidence="9">TMP-PPase</shortName>
    </alternativeName>
</protein>
<dbReference type="GO" id="GO:0009229">
    <property type="term" value="P:thiamine diphosphate biosynthetic process"/>
    <property type="evidence" value="ECO:0007669"/>
    <property type="project" value="UniProtKB-UniRule"/>
</dbReference>
<dbReference type="GO" id="GO:0004789">
    <property type="term" value="F:thiamine-phosphate diphosphorylase activity"/>
    <property type="evidence" value="ECO:0007669"/>
    <property type="project" value="UniProtKB-UniRule"/>
</dbReference>